<keyword evidence="7" id="KW-1133">Transmembrane helix</keyword>
<evidence type="ECO:0000313" key="12">
    <source>
        <dbReference type="Proteomes" id="UP000570010"/>
    </source>
</evidence>
<comment type="catalytic activity">
    <reaction evidence="1">
        <text>[protein]-peptidylproline (omega=180) = [protein]-peptidylproline (omega=0)</text>
        <dbReference type="Rhea" id="RHEA:16237"/>
        <dbReference type="Rhea" id="RHEA-COMP:10747"/>
        <dbReference type="Rhea" id="RHEA-COMP:10748"/>
        <dbReference type="ChEBI" id="CHEBI:83833"/>
        <dbReference type="ChEBI" id="CHEBI:83834"/>
        <dbReference type="EC" id="5.2.1.8"/>
    </reaction>
</comment>
<dbReference type="InterPro" id="IPR046357">
    <property type="entry name" value="PPIase_dom_sf"/>
</dbReference>
<evidence type="ECO:0000256" key="2">
    <source>
        <dbReference type="ARBA" id="ARBA00013194"/>
    </source>
</evidence>
<evidence type="ECO:0000256" key="4">
    <source>
        <dbReference type="ARBA" id="ARBA00023110"/>
    </source>
</evidence>
<evidence type="ECO:0000259" key="8">
    <source>
        <dbReference type="PROSITE" id="PS50198"/>
    </source>
</evidence>
<dbReference type="SUPFAM" id="SSF54534">
    <property type="entry name" value="FKBP-like"/>
    <property type="match status" value="1"/>
</dbReference>
<evidence type="ECO:0000256" key="7">
    <source>
        <dbReference type="SAM" id="Phobius"/>
    </source>
</evidence>
<keyword evidence="5 6" id="KW-0413">Isomerase</keyword>
<keyword evidence="7" id="KW-0812">Transmembrane</keyword>
<dbReference type="Proteomes" id="UP000472971">
    <property type="component" value="Unassembled WGS sequence"/>
</dbReference>
<dbReference type="PANTHER" id="PTHR47245">
    <property type="entry name" value="PEPTIDYLPROLYL ISOMERASE"/>
    <property type="match status" value="1"/>
</dbReference>
<dbReference type="EMBL" id="JACEIO010000044">
    <property type="protein sequence ID" value="MBA4538409.1"/>
    <property type="molecule type" value="Genomic_DNA"/>
</dbReference>
<dbReference type="PROSITE" id="PS50198">
    <property type="entry name" value="PPIC_PPIASE_2"/>
    <property type="match status" value="1"/>
</dbReference>
<dbReference type="GO" id="GO:0003755">
    <property type="term" value="F:peptidyl-prolyl cis-trans isomerase activity"/>
    <property type="evidence" value="ECO:0007669"/>
    <property type="project" value="UniProtKB-KW"/>
</dbReference>
<proteinExistence type="predicted"/>
<evidence type="ECO:0000256" key="1">
    <source>
        <dbReference type="ARBA" id="ARBA00000971"/>
    </source>
</evidence>
<evidence type="ECO:0000313" key="10">
    <source>
        <dbReference type="EMBL" id="NEY82774.1"/>
    </source>
</evidence>
<name>A0A6B3W5R2_9BACI</name>
<dbReference type="InterPro" id="IPR000297">
    <property type="entry name" value="PPIase_PpiC"/>
</dbReference>
<dbReference type="EC" id="5.2.1.8" evidence="2"/>
<keyword evidence="11" id="KW-1185">Reference proteome</keyword>
<dbReference type="Proteomes" id="UP000570010">
    <property type="component" value="Unassembled WGS sequence"/>
</dbReference>
<dbReference type="Pfam" id="PF13145">
    <property type="entry name" value="Rotamase_2"/>
    <property type="match status" value="1"/>
</dbReference>
<evidence type="ECO:0000313" key="9">
    <source>
        <dbReference type="EMBL" id="MBA4538409.1"/>
    </source>
</evidence>
<dbReference type="PROSITE" id="PS01096">
    <property type="entry name" value="PPIC_PPIASE_1"/>
    <property type="match status" value="1"/>
</dbReference>
<gene>
    <name evidence="10" type="ORF">G4D64_14980</name>
    <name evidence="9" type="ORF">H1Z61_15025</name>
</gene>
<dbReference type="InterPro" id="IPR050245">
    <property type="entry name" value="PrsA_foldase"/>
</dbReference>
<evidence type="ECO:0000313" key="11">
    <source>
        <dbReference type="Proteomes" id="UP000472971"/>
    </source>
</evidence>
<dbReference type="AlphaFoldDB" id="A0A6B3W5R2"/>
<keyword evidence="4 6" id="KW-0697">Rotamase</keyword>
<organism evidence="10 11">
    <name type="scientific">Bacillus aquiflavi</name>
    <dbReference type="NCBI Taxonomy" id="2672567"/>
    <lineage>
        <taxon>Bacteria</taxon>
        <taxon>Bacillati</taxon>
        <taxon>Bacillota</taxon>
        <taxon>Bacilli</taxon>
        <taxon>Bacillales</taxon>
        <taxon>Bacillaceae</taxon>
        <taxon>Bacillus</taxon>
    </lineage>
</organism>
<dbReference type="PANTHER" id="PTHR47245:SF1">
    <property type="entry name" value="FOLDASE PROTEIN PRSA"/>
    <property type="match status" value="1"/>
</dbReference>
<evidence type="ECO:0000256" key="5">
    <source>
        <dbReference type="ARBA" id="ARBA00023235"/>
    </source>
</evidence>
<reference evidence="9 12" key="2">
    <citation type="submission" date="2020-07" db="EMBL/GenBank/DDBJ databases">
        <authorList>
            <person name="Feng H."/>
        </authorList>
    </citation>
    <scope>NUCLEOTIDE SEQUENCE [LARGE SCALE GENOMIC DNA]</scope>
    <source>
        <strain evidence="12">s-12</strain>
        <strain evidence="9">S-12</strain>
    </source>
</reference>
<evidence type="ECO:0000256" key="3">
    <source>
        <dbReference type="ARBA" id="ARBA00022729"/>
    </source>
</evidence>
<comment type="caution">
    <text evidence="10">The sequence shown here is derived from an EMBL/GenBank/DDBJ whole genome shotgun (WGS) entry which is preliminary data.</text>
</comment>
<dbReference type="InterPro" id="IPR023058">
    <property type="entry name" value="PPIase_PpiC_CS"/>
</dbReference>
<dbReference type="EMBL" id="JAAIWN010000046">
    <property type="protein sequence ID" value="NEY82774.1"/>
    <property type="molecule type" value="Genomic_DNA"/>
</dbReference>
<sequence>MTRKQLWIIIAALILVNCITIVFFIAKDKFGKADETVATVGKETITRQEWLKEIEVRYGREVLEDLVNQKVIELAVDKYGIKMSDKKLEQELTMLKTIYGPYYQNQSIDEERWKEQIKYTLFLEELLTKDVKVSEKELKKYYLENKRRFNIPPSYHISQIIVKTKKEAEQVIKELKDGSNFSVLAMERSIDEFSANQGGDLGYVSKDDERFSPAFFLEIEKLKPGQWSKPSKIEQGYVIVLLHERIKGKKYSYKEVKDQIRRQIALEQMDMPISTKPFWKEIGVEWFYGKKEK</sequence>
<feature type="transmembrane region" description="Helical" evidence="7">
    <location>
        <begin position="6"/>
        <end position="26"/>
    </location>
</feature>
<reference evidence="10 11" key="1">
    <citation type="submission" date="2020-02" db="EMBL/GenBank/DDBJ databases">
        <title>Bacillus aquiflavi sp. nov., isolated from yellow water of strong flavor Chinese baijiu in Yibin region of China.</title>
        <authorList>
            <person name="Xie J."/>
        </authorList>
    </citation>
    <scope>NUCLEOTIDE SEQUENCE [LARGE SCALE GENOMIC DNA]</scope>
    <source>
        <strain evidence="10 11">3H-10</strain>
    </source>
</reference>
<dbReference type="Gene3D" id="1.10.4030.10">
    <property type="entry name" value="Porin chaperone SurA, peptide-binding domain"/>
    <property type="match status" value="1"/>
</dbReference>
<dbReference type="InterPro" id="IPR027304">
    <property type="entry name" value="Trigger_fact/SurA_dom_sf"/>
</dbReference>
<keyword evidence="3" id="KW-0732">Signal</keyword>
<accession>A0A6B3W5R2</accession>
<keyword evidence="7" id="KW-0472">Membrane</keyword>
<dbReference type="Gene3D" id="3.10.50.40">
    <property type="match status" value="1"/>
</dbReference>
<dbReference type="SUPFAM" id="SSF109998">
    <property type="entry name" value="Triger factor/SurA peptide-binding domain-like"/>
    <property type="match status" value="1"/>
</dbReference>
<evidence type="ECO:0000256" key="6">
    <source>
        <dbReference type="PROSITE-ProRule" id="PRU00278"/>
    </source>
</evidence>
<protein>
    <recommendedName>
        <fullName evidence="2">peptidylprolyl isomerase</fullName>
        <ecNumber evidence="2">5.2.1.8</ecNumber>
    </recommendedName>
</protein>
<feature type="domain" description="PpiC" evidence="8">
    <location>
        <begin position="152"/>
        <end position="244"/>
    </location>
</feature>